<evidence type="ECO:0000313" key="4">
    <source>
        <dbReference type="Proteomes" id="UP000284057"/>
    </source>
</evidence>
<organism evidence="3 4">
    <name type="scientific">Jiangella rhizosphaerae</name>
    <dbReference type="NCBI Taxonomy" id="2293569"/>
    <lineage>
        <taxon>Bacteria</taxon>
        <taxon>Bacillati</taxon>
        <taxon>Actinomycetota</taxon>
        <taxon>Actinomycetes</taxon>
        <taxon>Jiangellales</taxon>
        <taxon>Jiangellaceae</taxon>
        <taxon>Jiangella</taxon>
    </lineage>
</organism>
<evidence type="ECO:0000259" key="2">
    <source>
        <dbReference type="Pfam" id="PF01408"/>
    </source>
</evidence>
<dbReference type="Pfam" id="PF01408">
    <property type="entry name" value="GFO_IDH_MocA"/>
    <property type="match status" value="1"/>
</dbReference>
<gene>
    <name evidence="3" type="ORF">DY240_06915</name>
</gene>
<dbReference type="Gene3D" id="3.30.360.10">
    <property type="entry name" value="Dihydrodipicolinate Reductase, domain 2"/>
    <property type="match status" value="1"/>
</dbReference>
<reference evidence="3 4" key="1">
    <citation type="submission" date="2018-09" db="EMBL/GenBank/DDBJ databases">
        <title>Isolation, diversity and antifungal activity of actinobacteria from wheat.</title>
        <authorList>
            <person name="Han C."/>
        </authorList>
    </citation>
    <scope>NUCLEOTIDE SEQUENCE [LARGE SCALE GENOMIC DNA]</scope>
    <source>
        <strain evidence="3 4">NEAU-YY265</strain>
    </source>
</reference>
<dbReference type="SUPFAM" id="SSF55347">
    <property type="entry name" value="Glyceraldehyde-3-phosphate dehydrogenase-like, C-terminal domain"/>
    <property type="match status" value="1"/>
</dbReference>
<dbReference type="PANTHER" id="PTHR43818:SF11">
    <property type="entry name" value="BCDNA.GH03377"/>
    <property type="match status" value="1"/>
</dbReference>
<dbReference type="OrthoDB" id="9812981at2"/>
<name>A0A418KUT3_9ACTN</name>
<keyword evidence="1" id="KW-0560">Oxidoreductase</keyword>
<dbReference type="SUPFAM" id="SSF51735">
    <property type="entry name" value="NAD(P)-binding Rossmann-fold domains"/>
    <property type="match status" value="1"/>
</dbReference>
<keyword evidence="4" id="KW-1185">Reference proteome</keyword>
<comment type="caution">
    <text evidence="3">The sequence shown here is derived from an EMBL/GenBank/DDBJ whole genome shotgun (WGS) entry which is preliminary data.</text>
</comment>
<dbReference type="GO" id="GO:0000166">
    <property type="term" value="F:nucleotide binding"/>
    <property type="evidence" value="ECO:0007669"/>
    <property type="project" value="InterPro"/>
</dbReference>
<evidence type="ECO:0000256" key="1">
    <source>
        <dbReference type="ARBA" id="ARBA00023002"/>
    </source>
</evidence>
<feature type="domain" description="Gfo/Idh/MocA-like oxidoreductase N-terminal" evidence="2">
    <location>
        <begin position="11"/>
        <end position="131"/>
    </location>
</feature>
<dbReference type="Gene3D" id="3.40.50.720">
    <property type="entry name" value="NAD(P)-binding Rossmann-like Domain"/>
    <property type="match status" value="1"/>
</dbReference>
<dbReference type="PANTHER" id="PTHR43818">
    <property type="entry name" value="BCDNA.GH03377"/>
    <property type="match status" value="1"/>
</dbReference>
<proteinExistence type="predicted"/>
<protein>
    <submittedName>
        <fullName evidence="3">Gfo/Idh/MocA family oxidoreductase</fullName>
    </submittedName>
</protein>
<accession>A0A418KUT3</accession>
<dbReference type="Proteomes" id="UP000284057">
    <property type="component" value="Unassembled WGS sequence"/>
</dbReference>
<dbReference type="EMBL" id="QUAL01000054">
    <property type="protein sequence ID" value="RIQ31012.1"/>
    <property type="molecule type" value="Genomic_DNA"/>
</dbReference>
<dbReference type="GO" id="GO:0016491">
    <property type="term" value="F:oxidoreductase activity"/>
    <property type="evidence" value="ECO:0007669"/>
    <property type="project" value="UniProtKB-KW"/>
</dbReference>
<dbReference type="InterPro" id="IPR000683">
    <property type="entry name" value="Gfo/Idh/MocA-like_OxRdtase_N"/>
</dbReference>
<dbReference type="InterPro" id="IPR036291">
    <property type="entry name" value="NAD(P)-bd_dom_sf"/>
</dbReference>
<evidence type="ECO:0000313" key="3">
    <source>
        <dbReference type="EMBL" id="RIQ31012.1"/>
    </source>
</evidence>
<sequence length="387" mass="40883">MSMTSRPAPTRVVLAGAYGYGATYLRRLAALSASGAAELAGVCDPRPPSPDLDGVPAGTPWTDGLPELLDKVRPDVVVVAAPIHRHVDLTEAALEAGADVLLEKPPAPTLAGFDALAERLARTGRRVQVGFQSFGTEAVEHVRRLVADGVLGEVRGVGAAGAWVRTRAYWQRSAWAGRRVLDGRPVVDGVVTNPLAHALATALRVDGGDRRGDLAGVHTELFRANDIEADDTSCVRVTTRRGGTVVAALTLCASQSREPYVVVVGSRGRAVLWYKTGRVDVTTAGGTTTREFPFTDLLENLLAHRRDPSVPLISPLERSGAFTEVLEAVRTSPPPVRIAEPHRVLVGDGPGAHAVVSGVDDAVDHAATTLRTFREQGLPWAGTVGSQ</sequence>
<dbReference type="InterPro" id="IPR050463">
    <property type="entry name" value="Gfo/Idh/MocA_oxidrdct_glycsds"/>
</dbReference>
<dbReference type="AlphaFoldDB" id="A0A418KUT3"/>